<dbReference type="PROSITE" id="PS51257">
    <property type="entry name" value="PROKAR_LIPOPROTEIN"/>
    <property type="match status" value="1"/>
</dbReference>
<dbReference type="SUPFAM" id="SSF48452">
    <property type="entry name" value="TPR-like"/>
    <property type="match status" value="1"/>
</dbReference>
<protein>
    <recommendedName>
        <fullName evidence="4">Tetratricopeptide repeat protein</fullName>
    </recommendedName>
</protein>
<feature type="signal peptide" evidence="1">
    <location>
        <begin position="1"/>
        <end position="25"/>
    </location>
</feature>
<keyword evidence="3" id="KW-1185">Reference proteome</keyword>
<evidence type="ECO:0008006" key="4">
    <source>
        <dbReference type="Google" id="ProtNLM"/>
    </source>
</evidence>
<accession>A0ABU5EUJ9</accession>
<dbReference type="EMBL" id="JAXBLV010000024">
    <property type="protein sequence ID" value="MDY3558312.1"/>
    <property type="molecule type" value="Genomic_DNA"/>
</dbReference>
<reference evidence="3" key="1">
    <citation type="journal article" date="2023" name="Mar. Drugs">
        <title>Gemmata algarum, a Novel Planctomycete Isolated from an Algal Mat, Displays Antimicrobial Activity.</title>
        <authorList>
            <person name="Kumar G."/>
            <person name="Kallscheuer N."/>
            <person name="Kashif M."/>
            <person name="Ahamad S."/>
            <person name="Jagadeeshwari U."/>
            <person name="Pannikurungottu S."/>
            <person name="Haufschild T."/>
            <person name="Kabuu M."/>
            <person name="Sasikala C."/>
            <person name="Jogler C."/>
            <person name="Ramana C."/>
        </authorList>
    </citation>
    <scope>NUCLEOTIDE SEQUENCE [LARGE SCALE GENOMIC DNA]</scope>
    <source>
        <strain evidence="3">JC673</strain>
    </source>
</reference>
<name>A0ABU5EUJ9_9BACT</name>
<keyword evidence="1" id="KW-0732">Signal</keyword>
<dbReference type="InterPro" id="IPR011990">
    <property type="entry name" value="TPR-like_helical_dom_sf"/>
</dbReference>
<organism evidence="2 3">
    <name type="scientific">Gemmata algarum</name>
    <dbReference type="NCBI Taxonomy" id="2975278"/>
    <lineage>
        <taxon>Bacteria</taxon>
        <taxon>Pseudomonadati</taxon>
        <taxon>Planctomycetota</taxon>
        <taxon>Planctomycetia</taxon>
        <taxon>Gemmatales</taxon>
        <taxon>Gemmataceae</taxon>
        <taxon>Gemmata</taxon>
    </lineage>
</organism>
<gene>
    <name evidence="2" type="ORF">R5W23_005007</name>
</gene>
<feature type="chain" id="PRO_5046747285" description="Tetratricopeptide repeat protein" evidence="1">
    <location>
        <begin position="26"/>
        <end position="503"/>
    </location>
</feature>
<evidence type="ECO:0000313" key="2">
    <source>
        <dbReference type="EMBL" id="MDY3558312.1"/>
    </source>
</evidence>
<dbReference type="RefSeq" id="WP_320685250.1">
    <property type="nucleotide sequence ID" value="NZ_JAXBLV010000024.1"/>
</dbReference>
<evidence type="ECO:0000256" key="1">
    <source>
        <dbReference type="SAM" id="SignalP"/>
    </source>
</evidence>
<dbReference type="Gene3D" id="1.25.40.10">
    <property type="entry name" value="Tetratricopeptide repeat domain"/>
    <property type="match status" value="1"/>
</dbReference>
<comment type="caution">
    <text evidence="2">The sequence shown here is derived from an EMBL/GenBank/DDBJ whole genome shotgun (WGS) entry which is preliminary data.</text>
</comment>
<evidence type="ECO:0000313" key="3">
    <source>
        <dbReference type="Proteomes" id="UP001272242"/>
    </source>
</evidence>
<dbReference type="Proteomes" id="UP001272242">
    <property type="component" value="Unassembled WGS sequence"/>
</dbReference>
<proteinExistence type="predicted"/>
<sequence length="503" mass="54701">MPPFFRNPWTFILLMACATAAVAVAADPTPEEIKEGERLFRDVYGKEYDRVGKGKAALPADRVAFGKKLWDAACDSRSNPGLFRVLLNKSLPLTLADPIGYPTAIKIRRTQLTEGKERPEQLAALATVLDRAARAEKPEQRAKYGAELVEVYREAADACYDLGRDADAVTFWGKAKAAAGAHLPPAVAAPLVKEIATDQAECESHRKHAADLKRFTQALQDRADDPKANLGMGLLLLRDGKEAAAAKHLALATIPDLKTAGELLTAQPVPFVKVGDAFRSAGENVAGERALLLGWARRCYEAALASDPRHPDAARLKLLIKELPSLRSFTPTGIVAVLDEEKSVADALGKSEGVAKILWSGSGYAGSGCLEVRSGVPKQAEQRGGAVEGWKFALAEWPNPGEYRYLRFAIRVTDGTHAFVNFGRVTYTVGKSDLNNRAAFSVAEKVPDTWLVVTRDLVLDVGESFPLSELRVGTDGVVQIDAVYLGRTRRELGRYYPKPVERK</sequence>